<dbReference type="Proteomes" id="UP000008701">
    <property type="component" value="Chromosome"/>
</dbReference>
<dbReference type="InterPro" id="IPR036771">
    <property type="entry name" value="ATPsynth_dsu/esu_N"/>
</dbReference>
<evidence type="ECO:0000256" key="8">
    <source>
        <dbReference type="ARBA" id="ARBA00023310"/>
    </source>
</evidence>
<dbReference type="HOGENOM" id="CLU_084338_4_1_10"/>
<dbReference type="CDD" id="cd12152">
    <property type="entry name" value="F1-ATPase_delta"/>
    <property type="match status" value="1"/>
</dbReference>
<evidence type="ECO:0000256" key="9">
    <source>
        <dbReference type="RuleBase" id="RU003656"/>
    </source>
</evidence>
<keyword evidence="5 9" id="KW-0406">Ion transport</keyword>
<dbReference type="AlphaFoldDB" id="A1BCJ1"/>
<feature type="domain" description="ATP synthase F1 complex delta/epsilon subunit N-terminal" evidence="10">
    <location>
        <begin position="8"/>
        <end position="86"/>
    </location>
</feature>
<keyword evidence="4 9" id="KW-0813">Transport</keyword>
<evidence type="ECO:0000256" key="4">
    <source>
        <dbReference type="ARBA" id="ARBA00022448"/>
    </source>
</evidence>
<dbReference type="STRING" id="290317.Cpha266_0048"/>
<dbReference type="GO" id="GO:0012505">
    <property type="term" value="C:endomembrane system"/>
    <property type="evidence" value="ECO:0007669"/>
    <property type="project" value="UniProtKB-SubCell"/>
</dbReference>
<keyword evidence="6" id="KW-0472">Membrane</keyword>
<keyword evidence="7 9" id="KW-0139">CF(1)</keyword>
<dbReference type="GO" id="GO:0046933">
    <property type="term" value="F:proton-transporting ATP synthase activity, rotational mechanism"/>
    <property type="evidence" value="ECO:0007669"/>
    <property type="project" value="InterPro"/>
</dbReference>
<evidence type="ECO:0000256" key="1">
    <source>
        <dbReference type="ARBA" id="ARBA00003543"/>
    </source>
</evidence>
<dbReference type="Gene3D" id="2.60.15.10">
    <property type="entry name" value="F0F1 ATP synthase delta/epsilon subunit, N-terminal"/>
    <property type="match status" value="1"/>
</dbReference>
<reference evidence="11 12" key="1">
    <citation type="submission" date="2006-12" db="EMBL/GenBank/DDBJ databases">
        <title>Complete sequence of Chlorobium phaeobacteroides DSM 266.</title>
        <authorList>
            <consortium name="US DOE Joint Genome Institute"/>
            <person name="Copeland A."/>
            <person name="Lucas S."/>
            <person name="Lapidus A."/>
            <person name="Barry K."/>
            <person name="Detter J.C."/>
            <person name="Glavina del Rio T."/>
            <person name="Hammon N."/>
            <person name="Israni S."/>
            <person name="Pitluck S."/>
            <person name="Goltsman E."/>
            <person name="Schmutz J."/>
            <person name="Larimer F."/>
            <person name="Land M."/>
            <person name="Hauser L."/>
            <person name="Mikhailova N."/>
            <person name="Li T."/>
            <person name="Overmann J."/>
            <person name="Bryant D.A."/>
            <person name="Richardson P."/>
        </authorList>
    </citation>
    <scope>NUCLEOTIDE SEQUENCE [LARGE SCALE GENOMIC DNA]</scope>
    <source>
        <strain evidence="11 12">DSM 266</strain>
    </source>
</reference>
<dbReference type="OrthoDB" id="5294255at2"/>
<evidence type="ECO:0000313" key="12">
    <source>
        <dbReference type="Proteomes" id="UP000008701"/>
    </source>
</evidence>
<evidence type="ECO:0000259" key="10">
    <source>
        <dbReference type="Pfam" id="PF02823"/>
    </source>
</evidence>
<evidence type="ECO:0000256" key="3">
    <source>
        <dbReference type="ARBA" id="ARBA00005712"/>
    </source>
</evidence>
<comment type="subcellular location">
    <subcellularLocation>
        <location evidence="2">Endomembrane system</location>
        <topology evidence="2">Peripheral membrane protein</topology>
    </subcellularLocation>
</comment>
<dbReference type="NCBIfam" id="TIGR01216">
    <property type="entry name" value="ATP_synt_epsi"/>
    <property type="match status" value="1"/>
</dbReference>
<evidence type="ECO:0000313" key="11">
    <source>
        <dbReference type="EMBL" id="ABL64118.1"/>
    </source>
</evidence>
<dbReference type="KEGG" id="cph:Cpha266_0048"/>
<comment type="subunit">
    <text evidence="9">F-type ATPases have 2 components, CF(1) - the catalytic core - and CF(0) - the membrane proton channel. CF(1) has five subunits: alpha(3), beta(3), gamma(1), delta(1), epsilon(1). CF(0) has three main subunits: a, b and c.</text>
</comment>
<evidence type="ECO:0000256" key="7">
    <source>
        <dbReference type="ARBA" id="ARBA00023196"/>
    </source>
</evidence>
<evidence type="ECO:0000256" key="5">
    <source>
        <dbReference type="ARBA" id="ARBA00023065"/>
    </source>
</evidence>
<dbReference type="Pfam" id="PF02823">
    <property type="entry name" value="ATP-synt_DE_N"/>
    <property type="match status" value="1"/>
</dbReference>
<dbReference type="RefSeq" id="WP_011743960.1">
    <property type="nucleotide sequence ID" value="NC_008639.1"/>
</dbReference>
<dbReference type="eggNOG" id="COG0355">
    <property type="taxonomic scope" value="Bacteria"/>
</dbReference>
<comment type="similarity">
    <text evidence="3 9">Belongs to the ATPase epsilon chain family.</text>
</comment>
<organism evidence="11 12">
    <name type="scientific">Chlorobium phaeobacteroides (strain DSM 266 / SMG 266 / 2430)</name>
    <dbReference type="NCBI Taxonomy" id="290317"/>
    <lineage>
        <taxon>Bacteria</taxon>
        <taxon>Pseudomonadati</taxon>
        <taxon>Chlorobiota</taxon>
        <taxon>Chlorobiia</taxon>
        <taxon>Chlorobiales</taxon>
        <taxon>Chlorobiaceae</taxon>
        <taxon>Chlorobium/Pelodictyon group</taxon>
        <taxon>Chlorobium</taxon>
    </lineage>
</organism>
<proteinExistence type="inferred from homology"/>
<protein>
    <submittedName>
        <fullName evidence="11">ATP synthase F1 subcomplex epsilon subunit</fullName>
    </submittedName>
</protein>
<keyword evidence="8 9" id="KW-0066">ATP synthesis</keyword>
<evidence type="ECO:0000256" key="6">
    <source>
        <dbReference type="ARBA" id="ARBA00023136"/>
    </source>
</evidence>
<dbReference type="InterPro" id="IPR001469">
    <property type="entry name" value="ATP_synth_F1_dsu/esu"/>
</dbReference>
<dbReference type="PANTHER" id="PTHR13822">
    <property type="entry name" value="ATP SYNTHASE DELTA/EPSILON CHAIN"/>
    <property type="match status" value="1"/>
</dbReference>
<comment type="function">
    <text evidence="1">Produces ATP from ADP in the presence of a proton gradient across the membrane.</text>
</comment>
<dbReference type="GO" id="GO:0045259">
    <property type="term" value="C:proton-transporting ATP synthase complex"/>
    <property type="evidence" value="ECO:0007669"/>
    <property type="project" value="UniProtKB-KW"/>
</dbReference>
<keyword evidence="12" id="KW-1185">Reference proteome</keyword>
<dbReference type="InterPro" id="IPR020546">
    <property type="entry name" value="ATP_synth_F1_dsu/esu_N"/>
</dbReference>
<dbReference type="PANTHER" id="PTHR13822:SF10">
    <property type="entry name" value="ATP SYNTHASE EPSILON CHAIN, CHLOROPLASTIC"/>
    <property type="match status" value="1"/>
</dbReference>
<accession>A1BCJ1</accession>
<dbReference type="EMBL" id="CP000492">
    <property type="protein sequence ID" value="ABL64118.1"/>
    <property type="molecule type" value="Genomic_DNA"/>
</dbReference>
<gene>
    <name evidence="11" type="ordered locus">Cpha266_0048</name>
</gene>
<name>A1BCJ1_CHLPD</name>
<sequence length="88" mass="9618">MASSEKGFDIEIVTPQQQYFSGEIQSIIAPGRDGLFQVLKSHAPLLSALKNGTVRLTLANKSEKTFTISDGFFEVSNNKAILLTEEIS</sequence>
<evidence type="ECO:0000256" key="2">
    <source>
        <dbReference type="ARBA" id="ARBA00004184"/>
    </source>
</evidence>
<dbReference type="SUPFAM" id="SSF51344">
    <property type="entry name" value="Epsilon subunit of F1F0-ATP synthase N-terminal domain"/>
    <property type="match status" value="1"/>
</dbReference>